<dbReference type="Pfam" id="PF00031">
    <property type="entry name" value="Cystatin"/>
    <property type="match status" value="1"/>
</dbReference>
<evidence type="ECO:0000313" key="5">
    <source>
        <dbReference type="EMBL" id="KAK3222118.1"/>
    </source>
</evidence>
<proteinExistence type="predicted"/>
<protein>
    <recommendedName>
        <fullName evidence="4">Cystatin domain-containing protein</fullName>
    </recommendedName>
</protein>
<dbReference type="InterPro" id="IPR000010">
    <property type="entry name" value="Cystatin_dom"/>
</dbReference>
<sequence length="192" mass="21814">MGEDHGSPYKAEYEFIDPQDGTWDGSPIKAESDSLEDQLFAVYANQLKDTEGFHVQLPDGPNIHDDWYDWIRPDRLDSECTIEAADAAIKKLNELKGAKLKLIDIKASNSQMVSGTIHFLTLKCSDDHFYEAKIYMPITGDCELDIFRRAKYWPWPRKDKNTNEEDDAEPEESQVIGKKRKVKDTNEGGVGG</sequence>
<dbReference type="Proteomes" id="UP001281410">
    <property type="component" value="Unassembled WGS sequence"/>
</dbReference>
<evidence type="ECO:0000313" key="6">
    <source>
        <dbReference type="Proteomes" id="UP001281410"/>
    </source>
</evidence>
<comment type="caution">
    <text evidence="5">The sequence shown here is derived from an EMBL/GenBank/DDBJ whole genome shotgun (WGS) entry which is preliminary data.</text>
</comment>
<dbReference type="SUPFAM" id="SSF54403">
    <property type="entry name" value="Cystatin/monellin"/>
    <property type="match status" value="1"/>
</dbReference>
<evidence type="ECO:0000256" key="3">
    <source>
        <dbReference type="SAM" id="MobiDB-lite"/>
    </source>
</evidence>
<feature type="region of interest" description="Disordered" evidence="3">
    <location>
        <begin position="156"/>
        <end position="192"/>
    </location>
</feature>
<evidence type="ECO:0000256" key="1">
    <source>
        <dbReference type="ARBA" id="ARBA00022690"/>
    </source>
</evidence>
<evidence type="ECO:0000259" key="4">
    <source>
        <dbReference type="Pfam" id="PF00031"/>
    </source>
</evidence>
<dbReference type="EMBL" id="JANJYJ010000003">
    <property type="protein sequence ID" value="KAK3222118.1"/>
    <property type="molecule type" value="Genomic_DNA"/>
</dbReference>
<dbReference type="InterPro" id="IPR046350">
    <property type="entry name" value="Cystatin_sf"/>
</dbReference>
<accession>A0AAE0AQ25</accession>
<dbReference type="Gene3D" id="3.10.450.10">
    <property type="match status" value="1"/>
</dbReference>
<keyword evidence="1" id="KW-0646">Protease inhibitor</keyword>
<reference evidence="5" key="1">
    <citation type="journal article" date="2023" name="Plant J.">
        <title>Genome sequences and population genomics provide insights into the demographic history, inbreeding, and mutation load of two 'living fossil' tree species of Dipteronia.</title>
        <authorList>
            <person name="Feng Y."/>
            <person name="Comes H.P."/>
            <person name="Chen J."/>
            <person name="Zhu S."/>
            <person name="Lu R."/>
            <person name="Zhang X."/>
            <person name="Li P."/>
            <person name="Qiu J."/>
            <person name="Olsen K.M."/>
            <person name="Qiu Y."/>
        </authorList>
    </citation>
    <scope>NUCLEOTIDE SEQUENCE</scope>
    <source>
        <strain evidence="5">NBL</strain>
    </source>
</reference>
<evidence type="ECO:0000256" key="2">
    <source>
        <dbReference type="ARBA" id="ARBA00022704"/>
    </source>
</evidence>
<organism evidence="5 6">
    <name type="scientific">Dipteronia sinensis</name>
    <dbReference type="NCBI Taxonomy" id="43782"/>
    <lineage>
        <taxon>Eukaryota</taxon>
        <taxon>Viridiplantae</taxon>
        <taxon>Streptophyta</taxon>
        <taxon>Embryophyta</taxon>
        <taxon>Tracheophyta</taxon>
        <taxon>Spermatophyta</taxon>
        <taxon>Magnoliopsida</taxon>
        <taxon>eudicotyledons</taxon>
        <taxon>Gunneridae</taxon>
        <taxon>Pentapetalae</taxon>
        <taxon>rosids</taxon>
        <taxon>malvids</taxon>
        <taxon>Sapindales</taxon>
        <taxon>Sapindaceae</taxon>
        <taxon>Hippocastanoideae</taxon>
        <taxon>Acereae</taxon>
        <taxon>Dipteronia</taxon>
    </lineage>
</organism>
<name>A0AAE0AQ25_9ROSI</name>
<gene>
    <name evidence="5" type="ORF">Dsin_009143</name>
</gene>
<dbReference type="GO" id="GO:0004869">
    <property type="term" value="F:cysteine-type endopeptidase inhibitor activity"/>
    <property type="evidence" value="ECO:0007669"/>
    <property type="project" value="UniProtKB-KW"/>
</dbReference>
<keyword evidence="6" id="KW-1185">Reference proteome</keyword>
<dbReference type="AlphaFoldDB" id="A0AAE0AQ25"/>
<keyword evidence="2" id="KW-0789">Thiol protease inhibitor</keyword>
<feature type="domain" description="Cystatin" evidence="4">
    <location>
        <begin position="78"/>
        <end position="132"/>
    </location>
</feature>